<dbReference type="Proteomes" id="UP000250557">
    <property type="component" value="Chromosome"/>
</dbReference>
<dbReference type="EMBL" id="CP071880">
    <property type="protein sequence ID" value="QTE51781.1"/>
    <property type="molecule type" value="Genomic_DNA"/>
</dbReference>
<reference evidence="2 4" key="2">
    <citation type="submission" date="2021-03" db="EMBL/GenBank/DDBJ databases">
        <title>Mucilaginibacter strains isolated from gold and copper mining confer multi heavy-metal resistance.</title>
        <authorList>
            <person name="Li Y."/>
        </authorList>
    </citation>
    <scope>NUCLEOTIDE SEQUENCE [LARGE SCALE GENOMIC DNA]</scope>
    <source>
        <strain evidence="2 4">P2-4</strain>
    </source>
</reference>
<protein>
    <submittedName>
        <fullName evidence="1">Uncharacterized protein</fullName>
    </submittedName>
</protein>
<evidence type="ECO:0000313" key="1">
    <source>
        <dbReference type="EMBL" id="QEM05694.1"/>
    </source>
</evidence>
<dbReference type="RefSeq" id="WP_112659058.1">
    <property type="nucleotide sequence ID" value="NZ_CP043451.1"/>
</dbReference>
<evidence type="ECO:0000313" key="3">
    <source>
        <dbReference type="Proteomes" id="UP000250557"/>
    </source>
</evidence>
<dbReference type="Proteomes" id="UP000663940">
    <property type="component" value="Chromosome"/>
</dbReference>
<proteinExistence type="predicted"/>
<gene>
    <name evidence="1" type="ORF">DIU31_020050</name>
    <name evidence="2" type="ORF">J3L21_07430</name>
</gene>
<organism evidence="1 3">
    <name type="scientific">Mucilaginibacter rubeus</name>
    <dbReference type="NCBI Taxonomy" id="2027860"/>
    <lineage>
        <taxon>Bacteria</taxon>
        <taxon>Pseudomonadati</taxon>
        <taxon>Bacteroidota</taxon>
        <taxon>Sphingobacteriia</taxon>
        <taxon>Sphingobacteriales</taxon>
        <taxon>Sphingobacteriaceae</taxon>
        <taxon>Mucilaginibacter</taxon>
    </lineage>
</organism>
<dbReference type="EMBL" id="CP043451">
    <property type="protein sequence ID" value="QEM05694.1"/>
    <property type="molecule type" value="Genomic_DNA"/>
</dbReference>
<evidence type="ECO:0000313" key="4">
    <source>
        <dbReference type="Proteomes" id="UP000663940"/>
    </source>
</evidence>
<reference evidence="1 3" key="1">
    <citation type="submission" date="2019-08" db="EMBL/GenBank/DDBJ databases">
        <title>Comparative genome analysis confer to the adaptation heavy metal polluted environment.</title>
        <authorList>
            <person name="Li Y."/>
        </authorList>
    </citation>
    <scope>NUCLEOTIDE SEQUENCE [LARGE SCALE GENOMIC DNA]</scope>
    <source>
        <strain evidence="1 3">P2</strain>
    </source>
</reference>
<accession>A0AAE6JHB5</accession>
<sequence length="152" mass="16816">MAKIAVKTYKEAVEATPDVKNCFQAGLSGLGTNSTKVNAVNTRLFNGSVNIDLCTATKYANENRWDYSFGYNDKAYFIEVHPANTSEVDVVIKKLQWLKNWLSSQAPELNKIKAQTPYYWIQSGKGAILPGSNQARKVAQAGIKPMPSLRLS</sequence>
<name>A0AAE6JHB5_9SPHI</name>
<dbReference type="AlphaFoldDB" id="A0AAE6JHB5"/>
<evidence type="ECO:0000313" key="2">
    <source>
        <dbReference type="EMBL" id="QTE51781.1"/>
    </source>
</evidence>
<keyword evidence="4" id="KW-1185">Reference proteome</keyword>